<keyword evidence="4" id="KW-1185">Reference proteome</keyword>
<name>A0A8H6IS59_9PEZI</name>
<comment type="caution">
    <text evidence="3">The sequence shown here is derived from an EMBL/GenBank/DDBJ whole genome shotgun (WGS) entry which is preliminary data.</text>
</comment>
<dbReference type="InterPro" id="IPR006073">
    <property type="entry name" value="GTP-bd"/>
</dbReference>
<proteinExistence type="predicted"/>
<evidence type="ECO:0000313" key="3">
    <source>
        <dbReference type="EMBL" id="KAF6795016.1"/>
    </source>
</evidence>
<evidence type="ECO:0000313" key="4">
    <source>
        <dbReference type="Proteomes" id="UP000652219"/>
    </source>
</evidence>
<gene>
    <name evidence="3" type="ORF">CSOJ01_13527</name>
</gene>
<sequence length="391" mass="43969">MYVVAVIGAPGSGKSSFVNSLAVNYPPQPVPQPNSDPHPVVRFRKDRHISPEPTFLLVDTPGLSKDKAPDEETIKHIKKSLSRDRCWLDGVIYLQRDISSKAPREAARNVREICRQFDIRGLRRVILATTFWDTMPEDTGKVWEQSFMNEMVRLEPIKDNEDRYEHGKVSFDTVRLDKTPESGQELLNIFLGGYGPERAKSEAFVEAAAAFAIKEAEAARTLPYDLIKFSASWKAQLLKNFLQDCGPEPAKTEAFVKTVAALAPEEPEAVRTPPPNFDEICDLWDAQLMIEEKEKDPDAEGWETASQGSFVGRKAETDEGSWDAMSQVSSVGWTAFEDAVNSQPMEMRELDELGHRVGSEEVGDEYNEKLENEKPENDEPENEAERSCSLM</sequence>
<organism evidence="3 4">
    <name type="scientific">Colletotrichum sojae</name>
    <dbReference type="NCBI Taxonomy" id="2175907"/>
    <lineage>
        <taxon>Eukaryota</taxon>
        <taxon>Fungi</taxon>
        <taxon>Dikarya</taxon>
        <taxon>Ascomycota</taxon>
        <taxon>Pezizomycotina</taxon>
        <taxon>Sordariomycetes</taxon>
        <taxon>Hypocreomycetidae</taxon>
        <taxon>Glomerellales</taxon>
        <taxon>Glomerellaceae</taxon>
        <taxon>Colletotrichum</taxon>
        <taxon>Colletotrichum orchidearum species complex</taxon>
    </lineage>
</organism>
<dbReference type="Gene3D" id="3.40.50.300">
    <property type="entry name" value="P-loop containing nucleotide triphosphate hydrolases"/>
    <property type="match status" value="1"/>
</dbReference>
<dbReference type="AlphaFoldDB" id="A0A8H6IS59"/>
<feature type="region of interest" description="Disordered" evidence="1">
    <location>
        <begin position="294"/>
        <end position="323"/>
    </location>
</feature>
<feature type="domain" description="G" evidence="2">
    <location>
        <begin position="4"/>
        <end position="115"/>
    </location>
</feature>
<dbReference type="CDD" id="cd00882">
    <property type="entry name" value="Ras_like_GTPase"/>
    <property type="match status" value="1"/>
</dbReference>
<dbReference type="InterPro" id="IPR027417">
    <property type="entry name" value="P-loop_NTPase"/>
</dbReference>
<feature type="region of interest" description="Disordered" evidence="1">
    <location>
        <begin position="342"/>
        <end position="391"/>
    </location>
</feature>
<reference evidence="3 4" key="1">
    <citation type="journal article" date="2020" name="Phytopathology">
        <title>Genome Sequence Resources of Colletotrichum truncatum, C. plurivorum, C. musicola, and C. sojae: Four Species Pathogenic to Soybean (Glycine max).</title>
        <authorList>
            <person name="Rogerio F."/>
            <person name="Boufleur T.R."/>
            <person name="Ciampi-Guillardi M."/>
            <person name="Sukno S.A."/>
            <person name="Thon M.R."/>
            <person name="Massola Junior N.S."/>
            <person name="Baroncelli R."/>
        </authorList>
    </citation>
    <scope>NUCLEOTIDE SEQUENCE [LARGE SCALE GENOMIC DNA]</scope>
    <source>
        <strain evidence="3 4">LFN0009</strain>
    </source>
</reference>
<evidence type="ECO:0000259" key="2">
    <source>
        <dbReference type="Pfam" id="PF01926"/>
    </source>
</evidence>
<dbReference type="Pfam" id="PF01926">
    <property type="entry name" value="MMR_HSR1"/>
    <property type="match status" value="1"/>
</dbReference>
<dbReference type="SUPFAM" id="SSF52540">
    <property type="entry name" value="P-loop containing nucleoside triphosphate hydrolases"/>
    <property type="match status" value="1"/>
</dbReference>
<protein>
    <recommendedName>
        <fullName evidence="2">G domain-containing protein</fullName>
    </recommendedName>
</protein>
<dbReference type="GO" id="GO:0005525">
    <property type="term" value="F:GTP binding"/>
    <property type="evidence" value="ECO:0007669"/>
    <property type="project" value="InterPro"/>
</dbReference>
<feature type="compositionally biased region" description="Basic and acidic residues" evidence="1">
    <location>
        <begin position="366"/>
        <end position="377"/>
    </location>
</feature>
<feature type="compositionally biased region" description="Basic and acidic residues" evidence="1">
    <location>
        <begin position="346"/>
        <end position="359"/>
    </location>
</feature>
<dbReference type="EMBL" id="WIGN01000397">
    <property type="protein sequence ID" value="KAF6795016.1"/>
    <property type="molecule type" value="Genomic_DNA"/>
</dbReference>
<accession>A0A8H6IS59</accession>
<evidence type="ECO:0000256" key="1">
    <source>
        <dbReference type="SAM" id="MobiDB-lite"/>
    </source>
</evidence>
<dbReference type="Proteomes" id="UP000652219">
    <property type="component" value="Unassembled WGS sequence"/>
</dbReference>